<gene>
    <name evidence="2" type="primary">crtN_1</name>
    <name evidence="2" type="ORF">NCTC11807_00469</name>
</gene>
<evidence type="ECO:0000259" key="1">
    <source>
        <dbReference type="Pfam" id="PF01266"/>
    </source>
</evidence>
<name>A0A380H0B1_9STAP</name>
<keyword evidence="2" id="KW-0560">Oxidoreductase</keyword>
<dbReference type="Gene3D" id="3.50.50.60">
    <property type="entry name" value="FAD/NAD(P)-binding domain"/>
    <property type="match status" value="1"/>
</dbReference>
<dbReference type="EMBL" id="UHDZ01000001">
    <property type="protein sequence ID" value="SUM68228.1"/>
    <property type="molecule type" value="Genomic_DNA"/>
</dbReference>
<keyword evidence="3" id="KW-1185">Reference proteome</keyword>
<proteinExistence type="predicted"/>
<dbReference type="Pfam" id="PF01266">
    <property type="entry name" value="DAO"/>
    <property type="match status" value="1"/>
</dbReference>
<evidence type="ECO:0000313" key="2">
    <source>
        <dbReference type="EMBL" id="SUM68228.1"/>
    </source>
</evidence>
<feature type="domain" description="FAD dependent oxidoreductase" evidence="1">
    <location>
        <begin position="2"/>
        <end position="32"/>
    </location>
</feature>
<dbReference type="AlphaFoldDB" id="A0A380H0B1"/>
<dbReference type="InterPro" id="IPR006076">
    <property type="entry name" value="FAD-dep_OxRdtase"/>
</dbReference>
<dbReference type="SUPFAM" id="SSF51905">
    <property type="entry name" value="FAD/NAD(P)-binding domain"/>
    <property type="match status" value="1"/>
</dbReference>
<dbReference type="Proteomes" id="UP000255425">
    <property type="component" value="Unassembled WGS sequence"/>
</dbReference>
<reference evidence="2 3" key="1">
    <citation type="submission" date="2018-06" db="EMBL/GenBank/DDBJ databases">
        <authorList>
            <consortium name="Pathogen Informatics"/>
            <person name="Doyle S."/>
        </authorList>
    </citation>
    <scope>NUCLEOTIDE SEQUENCE [LARGE SCALE GENOMIC DNA]</scope>
    <source>
        <strain evidence="2 3">NCTC11807</strain>
    </source>
</reference>
<organism evidence="2 3">
    <name type="scientific">Staphylococcus saccharolyticus</name>
    <dbReference type="NCBI Taxonomy" id="33028"/>
    <lineage>
        <taxon>Bacteria</taxon>
        <taxon>Bacillati</taxon>
        <taxon>Bacillota</taxon>
        <taxon>Bacilli</taxon>
        <taxon>Bacillales</taxon>
        <taxon>Staphylococcaceae</taxon>
        <taxon>Staphylococcus</taxon>
    </lineage>
</organism>
<dbReference type="InterPro" id="IPR036188">
    <property type="entry name" value="FAD/NAD-bd_sf"/>
</dbReference>
<dbReference type="GO" id="GO:0102223">
    <property type="term" value="F:4,4'-diapophytoene desaturase (4,4'-diaponeurosporene-forming)"/>
    <property type="evidence" value="ECO:0007669"/>
    <property type="project" value="UniProtKB-EC"/>
</dbReference>
<evidence type="ECO:0000313" key="3">
    <source>
        <dbReference type="Proteomes" id="UP000255425"/>
    </source>
</evidence>
<accession>A0A380H0B1</accession>
<dbReference type="EC" id="1.14.99.-" evidence="2"/>
<protein>
    <submittedName>
        <fullName evidence="2">Dehydrosqualene desaturase (Diapophytoene desaturase) (4,4-diapophytoene desaturase)</fullName>
        <ecNumber evidence="2">1.14.99.-</ecNumber>
        <ecNumber evidence="2">1.3.8.2</ecNumber>
    </submittedName>
</protein>
<sequence length="33" mass="3341">MDIAIIGAGVTGLASAARLASQGNHVTIFEKNN</sequence>
<dbReference type="EC" id="1.3.8.2" evidence="2"/>
<dbReference type="PRINTS" id="PR00419">
    <property type="entry name" value="ADXRDTASE"/>
</dbReference>